<dbReference type="InterPro" id="IPR011006">
    <property type="entry name" value="CheY-like_superfamily"/>
</dbReference>
<dbReference type="NCBIfam" id="NF001965">
    <property type="entry name" value="PRK00742.1"/>
    <property type="match status" value="1"/>
</dbReference>
<dbReference type="Pfam" id="PF01339">
    <property type="entry name" value="CheB_methylest"/>
    <property type="match status" value="1"/>
</dbReference>
<dbReference type="EC" id="3.1.1.61" evidence="5"/>
<dbReference type="Pfam" id="PF00072">
    <property type="entry name" value="Response_reg"/>
    <property type="match status" value="1"/>
</dbReference>
<dbReference type="KEGG" id="lrs:PX52LOC_00634"/>
<reference evidence="11" key="1">
    <citation type="submission" date="2019-08" db="EMBL/GenBank/DDBJ databases">
        <title>Limnoglobus roseus gen. nov., sp. nov., a novel freshwater planctomycete with a giant genome from the family Gemmataceae.</title>
        <authorList>
            <person name="Kulichevskaya I.S."/>
            <person name="Naumoff D.G."/>
            <person name="Miroshnikov K."/>
            <person name="Ivanova A."/>
            <person name="Philippov D.A."/>
            <person name="Hakobyan A."/>
            <person name="Rijpstra I.C."/>
            <person name="Sinninghe Damste J.S."/>
            <person name="Liesack W."/>
            <person name="Dedysh S.N."/>
        </authorList>
    </citation>
    <scope>NUCLEOTIDE SEQUENCE [LARGE SCALE GENOMIC DNA]</scope>
    <source>
        <strain evidence="11">PX52</strain>
    </source>
</reference>
<evidence type="ECO:0000256" key="3">
    <source>
        <dbReference type="ARBA" id="ARBA00022801"/>
    </source>
</evidence>
<evidence type="ECO:0000313" key="11">
    <source>
        <dbReference type="Proteomes" id="UP000324974"/>
    </source>
</evidence>
<accession>A0A5C1A6Z6</accession>
<evidence type="ECO:0000313" key="10">
    <source>
        <dbReference type="EMBL" id="QEL13776.1"/>
    </source>
</evidence>
<dbReference type="SUPFAM" id="SSF52172">
    <property type="entry name" value="CheY-like"/>
    <property type="match status" value="1"/>
</dbReference>
<proteinExistence type="inferred from homology"/>
<protein>
    <recommendedName>
        <fullName evidence="5">Protein-glutamate methylesterase/protein-glutamine glutaminase</fullName>
        <ecNumber evidence="5">3.1.1.61</ecNumber>
        <ecNumber evidence="5">3.5.1.44</ecNumber>
    </recommendedName>
</protein>
<dbReference type="PIRSF" id="PIRSF000876">
    <property type="entry name" value="RR_chemtxs_CheB"/>
    <property type="match status" value="1"/>
</dbReference>
<dbReference type="GO" id="GO:0005737">
    <property type="term" value="C:cytoplasm"/>
    <property type="evidence" value="ECO:0007669"/>
    <property type="project" value="UniProtKB-SubCell"/>
</dbReference>
<dbReference type="PROSITE" id="PS50110">
    <property type="entry name" value="RESPONSE_REGULATORY"/>
    <property type="match status" value="1"/>
</dbReference>
<keyword evidence="5 7" id="KW-0597">Phosphoprotein</keyword>
<feature type="domain" description="CheB-type methylesterase" evidence="9">
    <location>
        <begin position="162"/>
        <end position="354"/>
    </location>
</feature>
<comment type="catalytic activity">
    <reaction evidence="4 5">
        <text>[protein]-L-glutamate 5-O-methyl ester + H2O = L-glutamyl-[protein] + methanol + H(+)</text>
        <dbReference type="Rhea" id="RHEA:23236"/>
        <dbReference type="Rhea" id="RHEA-COMP:10208"/>
        <dbReference type="Rhea" id="RHEA-COMP:10311"/>
        <dbReference type="ChEBI" id="CHEBI:15377"/>
        <dbReference type="ChEBI" id="CHEBI:15378"/>
        <dbReference type="ChEBI" id="CHEBI:17790"/>
        <dbReference type="ChEBI" id="CHEBI:29973"/>
        <dbReference type="ChEBI" id="CHEBI:82795"/>
        <dbReference type="EC" id="3.1.1.61"/>
    </reaction>
</comment>
<feature type="domain" description="Response regulatory" evidence="8">
    <location>
        <begin position="5"/>
        <end position="123"/>
    </location>
</feature>
<dbReference type="CDD" id="cd17541">
    <property type="entry name" value="REC_CheB-like"/>
    <property type="match status" value="1"/>
</dbReference>
<dbReference type="Gene3D" id="3.40.50.180">
    <property type="entry name" value="Methylesterase CheB, C-terminal domain"/>
    <property type="match status" value="1"/>
</dbReference>
<dbReference type="InterPro" id="IPR008248">
    <property type="entry name" value="CheB-like"/>
</dbReference>
<evidence type="ECO:0000256" key="6">
    <source>
        <dbReference type="PROSITE-ProRule" id="PRU00050"/>
    </source>
</evidence>
<dbReference type="RefSeq" id="WP_149108716.1">
    <property type="nucleotide sequence ID" value="NZ_CP042425.1"/>
</dbReference>
<dbReference type="EMBL" id="CP042425">
    <property type="protein sequence ID" value="QEL13776.1"/>
    <property type="molecule type" value="Genomic_DNA"/>
</dbReference>
<keyword evidence="2 5" id="KW-0145">Chemotaxis</keyword>
<evidence type="ECO:0000256" key="5">
    <source>
        <dbReference type="HAMAP-Rule" id="MF_00099"/>
    </source>
</evidence>
<keyword evidence="1 5" id="KW-0963">Cytoplasm</keyword>
<dbReference type="HAMAP" id="MF_00099">
    <property type="entry name" value="CheB_chemtxs"/>
    <property type="match status" value="1"/>
</dbReference>
<dbReference type="Gene3D" id="3.40.50.2300">
    <property type="match status" value="1"/>
</dbReference>
<dbReference type="AlphaFoldDB" id="A0A5C1A6Z6"/>
<dbReference type="GO" id="GO:0050568">
    <property type="term" value="F:protein-glutamine glutaminase activity"/>
    <property type="evidence" value="ECO:0007669"/>
    <property type="project" value="UniProtKB-UniRule"/>
</dbReference>
<dbReference type="Proteomes" id="UP000324974">
    <property type="component" value="Chromosome"/>
</dbReference>
<comment type="subcellular location">
    <subcellularLocation>
        <location evidence="5">Cytoplasm</location>
    </subcellularLocation>
</comment>
<dbReference type="PANTHER" id="PTHR42872:SF6">
    <property type="entry name" value="PROTEIN-GLUTAMATE METHYLESTERASE_PROTEIN-GLUTAMINE GLUTAMINASE"/>
    <property type="match status" value="1"/>
</dbReference>
<dbReference type="InterPro" id="IPR000673">
    <property type="entry name" value="Sig_transdc_resp-reg_Me-estase"/>
</dbReference>
<dbReference type="GO" id="GO:0006935">
    <property type="term" value="P:chemotaxis"/>
    <property type="evidence" value="ECO:0007669"/>
    <property type="project" value="UniProtKB-UniRule"/>
</dbReference>
<evidence type="ECO:0000259" key="9">
    <source>
        <dbReference type="PROSITE" id="PS50122"/>
    </source>
</evidence>
<comment type="PTM">
    <text evidence="5">Phosphorylated by CheA. Phosphorylation of the N-terminal regulatory domain activates the methylesterase activity.</text>
</comment>
<gene>
    <name evidence="5" type="primary">cheB</name>
    <name evidence="10" type="ORF">PX52LOC_00634</name>
</gene>
<feature type="active site" evidence="5 6">
    <location>
        <position position="296"/>
    </location>
</feature>
<evidence type="ECO:0000256" key="2">
    <source>
        <dbReference type="ARBA" id="ARBA00022500"/>
    </source>
</evidence>
<dbReference type="CDD" id="cd16432">
    <property type="entry name" value="CheB_Rec"/>
    <property type="match status" value="1"/>
</dbReference>
<evidence type="ECO:0000256" key="4">
    <source>
        <dbReference type="ARBA" id="ARBA00048267"/>
    </source>
</evidence>
<dbReference type="PANTHER" id="PTHR42872">
    <property type="entry name" value="PROTEIN-GLUTAMATE METHYLESTERASE/PROTEIN-GLUTAMINE GLUTAMINASE"/>
    <property type="match status" value="1"/>
</dbReference>
<keyword evidence="3 5" id="KW-0378">Hydrolase</keyword>
<comment type="catalytic activity">
    <reaction evidence="5">
        <text>L-glutaminyl-[protein] + H2O = L-glutamyl-[protein] + NH4(+)</text>
        <dbReference type="Rhea" id="RHEA:16441"/>
        <dbReference type="Rhea" id="RHEA-COMP:10207"/>
        <dbReference type="Rhea" id="RHEA-COMP:10208"/>
        <dbReference type="ChEBI" id="CHEBI:15377"/>
        <dbReference type="ChEBI" id="CHEBI:28938"/>
        <dbReference type="ChEBI" id="CHEBI:29973"/>
        <dbReference type="ChEBI" id="CHEBI:30011"/>
        <dbReference type="EC" id="3.5.1.44"/>
    </reaction>
</comment>
<comment type="similarity">
    <text evidence="5">Belongs to the CheB family.</text>
</comment>
<evidence type="ECO:0000259" key="8">
    <source>
        <dbReference type="PROSITE" id="PS50110"/>
    </source>
</evidence>
<dbReference type="EC" id="3.5.1.44" evidence="5"/>
<keyword evidence="11" id="KW-1185">Reference proteome</keyword>
<name>A0A5C1A6Z6_9BACT</name>
<dbReference type="GO" id="GO:0000156">
    <property type="term" value="F:phosphorelay response regulator activity"/>
    <property type="evidence" value="ECO:0007669"/>
    <property type="project" value="InterPro"/>
</dbReference>
<dbReference type="InterPro" id="IPR001789">
    <property type="entry name" value="Sig_transdc_resp-reg_receiver"/>
</dbReference>
<dbReference type="SMART" id="SM00448">
    <property type="entry name" value="REC"/>
    <property type="match status" value="1"/>
</dbReference>
<dbReference type="PROSITE" id="PS50122">
    <property type="entry name" value="CHEB"/>
    <property type="match status" value="1"/>
</dbReference>
<sequence>MSKIRVLVVDDSVVTRKLVSDALAADPLVEVVGVAGNGRIALRMLTQVNPDAVILDVEMPGMDGLAALAELRKTHPKLPVIMFSTLTDRGAAATLEALAKGANDYVTKPANAGSLAAAIQHVQDQLLPRIKLFCRGRDGATGLLAARQESSTNRALGTNRTPRKVSVIGIGCSTGGPNALADLLAALPLDLPVPILITQHMPPTFTRLLAEGLTVQTGFPVIETTDDDRLEPGVVYVAPGDHHLTVAPTANGVVVKLNQQPAENGCRPAVDVMFRSLAQTFGAGTLGVVLTGMGKDGLRGAERIVEAGGTVLAQDEATSVVWGMPGFVANAGLARQVLPLLELPDAITKLVTGGRPATALSIGGA</sequence>
<comment type="domain">
    <text evidence="5">Contains a C-terminal catalytic domain, and an N-terminal region which modulates catalytic activity.</text>
</comment>
<dbReference type="InterPro" id="IPR035909">
    <property type="entry name" value="CheB_C"/>
</dbReference>
<dbReference type="SUPFAM" id="SSF52738">
    <property type="entry name" value="Methylesterase CheB, C-terminal domain"/>
    <property type="match status" value="1"/>
</dbReference>
<feature type="modified residue" description="4-aspartylphosphate" evidence="5 7">
    <location>
        <position position="56"/>
    </location>
</feature>
<dbReference type="OrthoDB" id="9793421at2"/>
<feature type="active site" evidence="5 6">
    <location>
        <position position="200"/>
    </location>
</feature>
<comment type="function">
    <text evidence="5">Involved in chemotaxis. Part of a chemotaxis signal transduction system that modulates chemotaxis in response to various stimuli. Catalyzes the demethylation of specific methylglutamate residues introduced into the chemoreceptors (methyl-accepting chemotaxis proteins or MCP) by CheR. Also mediates the irreversible deamidation of specific glutamine residues to glutamic acid.</text>
</comment>
<dbReference type="GO" id="GO:0008984">
    <property type="term" value="F:protein-glutamate methylesterase activity"/>
    <property type="evidence" value="ECO:0007669"/>
    <property type="project" value="UniProtKB-UniRule"/>
</dbReference>
<evidence type="ECO:0000256" key="7">
    <source>
        <dbReference type="PROSITE-ProRule" id="PRU00169"/>
    </source>
</evidence>
<feature type="active site" evidence="5 6">
    <location>
        <position position="173"/>
    </location>
</feature>
<organism evidence="10 11">
    <name type="scientific">Limnoglobus roseus</name>
    <dbReference type="NCBI Taxonomy" id="2598579"/>
    <lineage>
        <taxon>Bacteria</taxon>
        <taxon>Pseudomonadati</taxon>
        <taxon>Planctomycetota</taxon>
        <taxon>Planctomycetia</taxon>
        <taxon>Gemmatales</taxon>
        <taxon>Gemmataceae</taxon>
        <taxon>Limnoglobus</taxon>
    </lineage>
</organism>
<evidence type="ECO:0000256" key="1">
    <source>
        <dbReference type="ARBA" id="ARBA00022490"/>
    </source>
</evidence>